<comment type="caution">
    <text evidence="1">The sequence shown here is derived from an EMBL/GenBank/DDBJ whole genome shotgun (WGS) entry which is preliminary data.</text>
</comment>
<dbReference type="InterPro" id="IPR032675">
    <property type="entry name" value="LRR_dom_sf"/>
</dbReference>
<sequence>MLPQELTDKILDCLYDDKPSLGQCSLVCWAWVPATRFHIFRDITLRRRWGRVMHPQFRVFLDMLAADSCTLAPFVVHLTLEDLDPTPEAGREITQAFSALSRLTSVASLTFDRWQNLGVQPLHNLLPRLTALSELTFTRVMVDSATQLFNMLEMCPSLTSLAIVSVSWGPSPSPGFYSYAGSIRTLRLAGCPMDEFLGIFAPLNSPLQLACKSVEIRGIAPEYIPSICRLLNSIAQSLQHLTIDFTHDDPGESPASKAEELLFKHLDLRKHMRLTSFRVDDIDDSDRPSAILYAIQCALRSPHLEELVFSLTVQSEMQLRTKLQWEQIDDILSSRSSRLDSFQVLVSLGQGKFRVGRWHWDGYYDDTEIFTTLLPRCHARNMLIFSPGTR</sequence>
<dbReference type="Gene3D" id="3.80.10.10">
    <property type="entry name" value="Ribonuclease Inhibitor"/>
    <property type="match status" value="1"/>
</dbReference>
<protein>
    <recommendedName>
        <fullName evidence="3">F-box domain-containing protein</fullName>
    </recommendedName>
</protein>
<dbReference type="SUPFAM" id="SSF52047">
    <property type="entry name" value="RNI-like"/>
    <property type="match status" value="1"/>
</dbReference>
<proteinExistence type="predicted"/>
<organism evidence="1 2">
    <name type="scientific">Mycena sanguinolenta</name>
    <dbReference type="NCBI Taxonomy" id="230812"/>
    <lineage>
        <taxon>Eukaryota</taxon>
        <taxon>Fungi</taxon>
        <taxon>Dikarya</taxon>
        <taxon>Basidiomycota</taxon>
        <taxon>Agaricomycotina</taxon>
        <taxon>Agaricomycetes</taxon>
        <taxon>Agaricomycetidae</taxon>
        <taxon>Agaricales</taxon>
        <taxon>Marasmiineae</taxon>
        <taxon>Mycenaceae</taxon>
        <taxon>Mycena</taxon>
    </lineage>
</organism>
<dbReference type="EMBL" id="JACAZH010000010">
    <property type="protein sequence ID" value="KAF7357437.1"/>
    <property type="molecule type" value="Genomic_DNA"/>
</dbReference>
<evidence type="ECO:0000313" key="1">
    <source>
        <dbReference type="EMBL" id="KAF7357437.1"/>
    </source>
</evidence>
<name>A0A8H6YE19_9AGAR</name>
<keyword evidence="2" id="KW-1185">Reference proteome</keyword>
<evidence type="ECO:0008006" key="3">
    <source>
        <dbReference type="Google" id="ProtNLM"/>
    </source>
</evidence>
<dbReference type="OrthoDB" id="2977329at2759"/>
<dbReference type="AlphaFoldDB" id="A0A8H6YE19"/>
<gene>
    <name evidence="1" type="ORF">MSAN_01339700</name>
</gene>
<dbReference type="Proteomes" id="UP000623467">
    <property type="component" value="Unassembled WGS sequence"/>
</dbReference>
<reference evidence="1" key="1">
    <citation type="submission" date="2020-05" db="EMBL/GenBank/DDBJ databases">
        <title>Mycena genomes resolve the evolution of fungal bioluminescence.</title>
        <authorList>
            <person name="Tsai I.J."/>
        </authorList>
    </citation>
    <scope>NUCLEOTIDE SEQUENCE</scope>
    <source>
        <strain evidence="1">160909Yilan</strain>
    </source>
</reference>
<evidence type="ECO:0000313" key="2">
    <source>
        <dbReference type="Proteomes" id="UP000623467"/>
    </source>
</evidence>
<accession>A0A8H6YE19</accession>